<dbReference type="Proteomes" id="UP000694547">
    <property type="component" value="Chromosome 4"/>
</dbReference>
<evidence type="ECO:0000313" key="9">
    <source>
        <dbReference type="Proteomes" id="UP000694547"/>
    </source>
</evidence>
<name>A0A8C8TBL4_PERMB</name>
<dbReference type="InterPro" id="IPR012674">
    <property type="entry name" value="Calycin"/>
</dbReference>
<accession>A0A8C8TBL4</accession>
<organism evidence="8 9">
    <name type="scientific">Peromyscus maniculatus bairdii</name>
    <name type="common">Prairie deer mouse</name>
    <dbReference type="NCBI Taxonomy" id="230844"/>
    <lineage>
        <taxon>Eukaryota</taxon>
        <taxon>Metazoa</taxon>
        <taxon>Chordata</taxon>
        <taxon>Craniata</taxon>
        <taxon>Vertebrata</taxon>
        <taxon>Euteleostomi</taxon>
        <taxon>Mammalia</taxon>
        <taxon>Eutheria</taxon>
        <taxon>Euarchontoglires</taxon>
        <taxon>Glires</taxon>
        <taxon>Rodentia</taxon>
        <taxon>Myomorpha</taxon>
        <taxon>Muroidea</taxon>
        <taxon>Cricetidae</taxon>
        <taxon>Neotominae</taxon>
        <taxon>Peromyscus</taxon>
    </lineage>
</organism>
<evidence type="ECO:0000313" key="8">
    <source>
        <dbReference type="Ensembl" id="ENSPEMP00000008388.1"/>
    </source>
</evidence>
<dbReference type="SUPFAM" id="SSF50814">
    <property type="entry name" value="Lipocalins"/>
    <property type="match status" value="1"/>
</dbReference>
<evidence type="ECO:0000256" key="3">
    <source>
        <dbReference type="ARBA" id="ARBA00022525"/>
    </source>
</evidence>
<reference evidence="8" key="2">
    <citation type="submission" date="2025-08" db="UniProtKB">
        <authorList>
            <consortium name="Ensembl"/>
        </authorList>
    </citation>
    <scope>IDENTIFICATION</scope>
</reference>
<evidence type="ECO:0000256" key="2">
    <source>
        <dbReference type="ARBA" id="ARBA00006889"/>
    </source>
</evidence>
<keyword evidence="4 6" id="KW-0732">Signal</keyword>
<feature type="signal peptide" evidence="6">
    <location>
        <begin position="1"/>
        <end position="18"/>
    </location>
</feature>
<dbReference type="PRINTS" id="PR01175">
    <property type="entry name" value="VNEBNERGLAND"/>
</dbReference>
<dbReference type="AlphaFoldDB" id="A0A8C8TBL4"/>
<comment type="subcellular location">
    <subcellularLocation>
        <location evidence="1">Secreted</location>
    </subcellularLocation>
</comment>
<feature type="chain" id="PRO_5034648130" evidence="6">
    <location>
        <begin position="19"/>
        <end position="192"/>
    </location>
</feature>
<evidence type="ECO:0000256" key="1">
    <source>
        <dbReference type="ARBA" id="ARBA00004613"/>
    </source>
</evidence>
<reference evidence="8" key="3">
    <citation type="submission" date="2025-09" db="UniProtKB">
        <authorList>
            <consortium name="Ensembl"/>
        </authorList>
    </citation>
    <scope>IDENTIFICATION</scope>
</reference>
<keyword evidence="3" id="KW-0964">Secreted</keyword>
<feature type="region of interest" description="Disordered" evidence="5">
    <location>
        <begin position="171"/>
        <end position="192"/>
    </location>
</feature>
<dbReference type="GeneTree" id="ENSGT01050000244868"/>
<dbReference type="InterPro" id="IPR002450">
    <property type="entry name" value="von_Ebner_gland"/>
</dbReference>
<reference evidence="8 9" key="1">
    <citation type="submission" date="2018-10" db="EMBL/GenBank/DDBJ databases">
        <title>Improved assembly of the deer mouse Peromyscus maniculatus genome.</title>
        <authorList>
            <person name="Lassance J.-M."/>
            <person name="Hoekstra H.E."/>
        </authorList>
    </citation>
    <scope>NUCLEOTIDE SEQUENCE [LARGE SCALE GENOMIC DNA]</scope>
</reference>
<feature type="compositionally biased region" description="Basic and acidic residues" evidence="5">
    <location>
        <begin position="171"/>
        <end position="182"/>
    </location>
</feature>
<protein>
    <submittedName>
        <fullName evidence="8">Lipocalin 3</fullName>
    </submittedName>
</protein>
<comment type="similarity">
    <text evidence="2">Belongs to the calycin superfamily. Lipocalin family.</text>
</comment>
<dbReference type="PANTHER" id="PTHR11430">
    <property type="entry name" value="LIPOCALIN"/>
    <property type="match status" value="1"/>
</dbReference>
<dbReference type="Gene3D" id="2.40.128.20">
    <property type="match status" value="1"/>
</dbReference>
<proteinExistence type="inferred from homology"/>
<evidence type="ECO:0000256" key="6">
    <source>
        <dbReference type="SAM" id="SignalP"/>
    </source>
</evidence>
<dbReference type="InterPro" id="IPR000566">
    <property type="entry name" value="Lipocln_cytosolic_FA-bd_dom"/>
</dbReference>
<dbReference type="GO" id="GO:0036094">
    <property type="term" value="F:small molecule binding"/>
    <property type="evidence" value="ECO:0007669"/>
    <property type="project" value="InterPro"/>
</dbReference>
<evidence type="ECO:0000256" key="5">
    <source>
        <dbReference type="SAM" id="MobiDB-lite"/>
    </source>
</evidence>
<dbReference type="Ensembl" id="ENSPEMT00000012544.2">
    <property type="protein sequence ID" value="ENSPEMP00000008388.1"/>
    <property type="gene ID" value="ENSPEMG00000010043.2"/>
</dbReference>
<evidence type="ECO:0000259" key="7">
    <source>
        <dbReference type="Pfam" id="PF00061"/>
    </source>
</evidence>
<evidence type="ECO:0000256" key="4">
    <source>
        <dbReference type="ARBA" id="ARBA00022729"/>
    </source>
</evidence>
<dbReference type="CDD" id="cd19414">
    <property type="entry name" value="lipocalin_1_3_4_13-like"/>
    <property type="match status" value="1"/>
</dbReference>
<dbReference type="PANTHER" id="PTHR11430:SF4">
    <property type="entry name" value="VOMERONASAL SECRETORY PROTEIN 1"/>
    <property type="match status" value="1"/>
</dbReference>
<dbReference type="Pfam" id="PF00061">
    <property type="entry name" value="Lipocalin"/>
    <property type="match status" value="1"/>
</dbReference>
<dbReference type="GO" id="GO:0005615">
    <property type="term" value="C:extracellular space"/>
    <property type="evidence" value="ECO:0007669"/>
    <property type="project" value="TreeGrafter"/>
</dbReference>
<dbReference type="InterPro" id="IPR002345">
    <property type="entry name" value="Lipocalin"/>
</dbReference>
<feature type="domain" description="Lipocalin/cytosolic fatty-acid binding" evidence="7">
    <location>
        <begin position="37"/>
        <end position="169"/>
    </location>
</feature>
<sequence>MQTLEMKTLFLAISFCLAAALQVQDLSPLTLNSRHFSGKWFMKALVMKNGIPIKKVSPIFVLVLDNGDMEFSITYILFGQCMEVTTILEKTDVPGNYSAFEGKSHMQVQLSSVKDHWILYCEGEMDGVSVTMTQLIGRDFKENLEALEEFKEFTQKKGLVPENLVIPEQLEKCEPESEEHCGPRLQGRPRQN</sequence>
<keyword evidence="9" id="KW-1185">Reference proteome</keyword>